<evidence type="ECO:0000256" key="1">
    <source>
        <dbReference type="SAM" id="Coils"/>
    </source>
</evidence>
<proteinExistence type="predicted"/>
<gene>
    <name evidence="4" type="ORF">THIARS_40366</name>
</gene>
<accession>A0A238D0F9</accession>
<dbReference type="RefSeq" id="WP_141202309.1">
    <property type="nucleotide sequence ID" value="NZ_LT592170.1"/>
</dbReference>
<evidence type="ECO:0000256" key="3">
    <source>
        <dbReference type="SAM" id="SignalP"/>
    </source>
</evidence>
<feature type="signal peptide" evidence="3">
    <location>
        <begin position="1"/>
        <end position="36"/>
    </location>
</feature>
<feature type="coiled-coil region" evidence="1">
    <location>
        <begin position="84"/>
        <end position="118"/>
    </location>
</feature>
<keyword evidence="1" id="KW-0175">Coiled coil</keyword>
<organism evidence="4 5">
    <name type="scientific">Thiomonas delicata</name>
    <name type="common">Thiomonas cuprina</name>
    <dbReference type="NCBI Taxonomy" id="364030"/>
    <lineage>
        <taxon>Bacteria</taxon>
        <taxon>Pseudomonadati</taxon>
        <taxon>Pseudomonadota</taxon>
        <taxon>Betaproteobacteria</taxon>
        <taxon>Burkholderiales</taxon>
        <taxon>Thiomonas</taxon>
    </lineage>
</organism>
<name>A0A238D0F9_THIDL</name>
<dbReference type="OrthoDB" id="9149901at2"/>
<evidence type="ECO:0000256" key="2">
    <source>
        <dbReference type="SAM" id="MobiDB-lite"/>
    </source>
</evidence>
<dbReference type="Gene3D" id="1.10.287.470">
    <property type="entry name" value="Helix hairpin bin"/>
    <property type="match status" value="1"/>
</dbReference>
<evidence type="ECO:0000313" key="4">
    <source>
        <dbReference type="EMBL" id="SBP86737.1"/>
    </source>
</evidence>
<keyword evidence="5" id="KW-1185">Reference proteome</keyword>
<dbReference type="AlphaFoldDB" id="A0A238D0F9"/>
<reference evidence="4 5" key="1">
    <citation type="submission" date="2016-06" db="EMBL/GenBank/DDBJ databases">
        <authorList>
            <person name="Kjaerup R.B."/>
            <person name="Dalgaard T.S."/>
            <person name="Juul-Madsen H.R."/>
        </authorList>
    </citation>
    <scope>NUCLEOTIDE SEQUENCE [LARGE SCALE GENOMIC DNA]</scope>
    <source>
        <strain evidence="4 5">DSM 16361</strain>
    </source>
</reference>
<dbReference type="Proteomes" id="UP000214566">
    <property type="component" value="Unassembled WGS sequence"/>
</dbReference>
<sequence>MNRSPFVIRLRLPQPCPACMALALVLCASLPNAAMAKTQAAPLPAVQWTSAQQASSGVRIERLAPNTYNRAFAATASVQNPAALLRLQAQVATAQAQLQAAQTRLRLAQLRAQQAEGLYTQGQNMALAEVQQAQAAADTARADVMVAQTALETARIQRRTEAGRALDARLAHDPALRRALSEGRDLIVDLALPPGTRLPAAAHVLLRLPAGDTVALTIIGPAAAASGEVQGLRYAGVVAAAPGLMPGLRLPAEVRNAHAQRGVLVPASAVVWSNGRALVFAAGKASASGARGFAARPVSTAEALAGGYLQAGWGAVDVVTQGAGLLLTPPPKPQAKPAAHDTTAGDDD</sequence>
<feature type="region of interest" description="Disordered" evidence="2">
    <location>
        <begin position="327"/>
        <end position="348"/>
    </location>
</feature>
<dbReference type="SUPFAM" id="SSF56954">
    <property type="entry name" value="Outer membrane efflux proteins (OEP)"/>
    <property type="match status" value="1"/>
</dbReference>
<keyword evidence="3" id="KW-0732">Signal</keyword>
<feature type="chain" id="PRO_5013257779" description="RND efflux pump membrane fusion protein barrel-sandwich domain-containing protein" evidence="3">
    <location>
        <begin position="37"/>
        <end position="348"/>
    </location>
</feature>
<evidence type="ECO:0008006" key="6">
    <source>
        <dbReference type="Google" id="ProtNLM"/>
    </source>
</evidence>
<evidence type="ECO:0000313" key="5">
    <source>
        <dbReference type="Proteomes" id="UP000214566"/>
    </source>
</evidence>
<dbReference type="EMBL" id="FLMQ01000034">
    <property type="protein sequence ID" value="SBP86737.1"/>
    <property type="molecule type" value="Genomic_DNA"/>
</dbReference>
<protein>
    <recommendedName>
        <fullName evidence="6">RND efflux pump membrane fusion protein barrel-sandwich domain-containing protein</fullName>
    </recommendedName>
</protein>